<evidence type="ECO:0000256" key="4">
    <source>
        <dbReference type="ARBA" id="ARBA00023163"/>
    </source>
</evidence>
<feature type="region of interest" description="Disordered" evidence="6">
    <location>
        <begin position="97"/>
        <end position="123"/>
    </location>
</feature>
<dbReference type="OMA" id="LMEFECY"/>
<feature type="compositionally biased region" description="Basic residues" evidence="6">
    <location>
        <begin position="114"/>
        <end position="123"/>
    </location>
</feature>
<dbReference type="OrthoDB" id="2021064at2759"/>
<feature type="compositionally biased region" description="Polar residues" evidence="6">
    <location>
        <begin position="97"/>
        <end position="107"/>
    </location>
</feature>
<dbReference type="Pfam" id="PF03106">
    <property type="entry name" value="WRKY"/>
    <property type="match status" value="1"/>
</dbReference>
<evidence type="ECO:0000259" key="7">
    <source>
        <dbReference type="PROSITE" id="PS50811"/>
    </source>
</evidence>
<evidence type="ECO:0000256" key="6">
    <source>
        <dbReference type="SAM" id="MobiDB-lite"/>
    </source>
</evidence>
<evidence type="ECO:0000313" key="9">
    <source>
        <dbReference type="Proteomes" id="UP000000226"/>
    </source>
</evidence>
<evidence type="ECO:0000313" key="8">
    <source>
        <dbReference type="EMBL" id="ESW13312.1"/>
    </source>
</evidence>
<comment type="subcellular location">
    <subcellularLocation>
        <location evidence="1">Nucleus</location>
    </subcellularLocation>
</comment>
<protein>
    <recommendedName>
        <fullName evidence="7">WRKY domain-containing protein</fullName>
    </recommendedName>
</protein>
<dbReference type="GO" id="GO:0043565">
    <property type="term" value="F:sequence-specific DNA binding"/>
    <property type="evidence" value="ECO:0007669"/>
    <property type="project" value="InterPro"/>
</dbReference>
<dbReference type="Proteomes" id="UP000000226">
    <property type="component" value="Chromosome 8"/>
</dbReference>
<keyword evidence="9" id="KW-1185">Reference proteome</keyword>
<evidence type="ECO:0000256" key="1">
    <source>
        <dbReference type="ARBA" id="ARBA00004123"/>
    </source>
</evidence>
<dbReference type="InterPro" id="IPR044810">
    <property type="entry name" value="WRKY_plant"/>
</dbReference>
<dbReference type="SMART" id="SM00774">
    <property type="entry name" value="WRKY"/>
    <property type="match status" value="1"/>
</dbReference>
<dbReference type="InterPro" id="IPR036576">
    <property type="entry name" value="WRKY_dom_sf"/>
</dbReference>
<accession>V7B5X3</accession>
<reference evidence="9" key="1">
    <citation type="journal article" date="2014" name="Nat. Genet.">
        <title>A reference genome for common bean and genome-wide analysis of dual domestications.</title>
        <authorList>
            <person name="Schmutz J."/>
            <person name="McClean P.E."/>
            <person name="Mamidi S."/>
            <person name="Wu G.A."/>
            <person name="Cannon S.B."/>
            <person name="Grimwood J."/>
            <person name="Jenkins J."/>
            <person name="Shu S."/>
            <person name="Song Q."/>
            <person name="Chavarro C."/>
            <person name="Torres-Torres M."/>
            <person name="Geffroy V."/>
            <person name="Moghaddam S.M."/>
            <person name="Gao D."/>
            <person name="Abernathy B."/>
            <person name="Barry K."/>
            <person name="Blair M."/>
            <person name="Brick M.A."/>
            <person name="Chovatia M."/>
            <person name="Gepts P."/>
            <person name="Goodstein D.M."/>
            <person name="Gonzales M."/>
            <person name="Hellsten U."/>
            <person name="Hyten D.L."/>
            <person name="Jia G."/>
            <person name="Kelly J.D."/>
            <person name="Kudrna D."/>
            <person name="Lee R."/>
            <person name="Richard M.M."/>
            <person name="Miklas P.N."/>
            <person name="Osorno J.M."/>
            <person name="Rodrigues J."/>
            <person name="Thareau V."/>
            <person name="Urrea C.A."/>
            <person name="Wang M."/>
            <person name="Yu Y."/>
            <person name="Zhang M."/>
            <person name="Wing R.A."/>
            <person name="Cregan P.B."/>
            <person name="Rokhsar D.S."/>
            <person name="Jackson S.A."/>
        </authorList>
    </citation>
    <scope>NUCLEOTIDE SEQUENCE [LARGE SCALE GENOMIC DNA]</scope>
    <source>
        <strain evidence="9">cv. G19833</strain>
    </source>
</reference>
<dbReference type="Gramene" id="ESW13312">
    <property type="protein sequence ID" value="ESW13312"/>
    <property type="gene ID" value="PHAVU_008G185800g"/>
</dbReference>
<sequence>MKMNLCPETESVSPQKKRAIMEELVKGQEAATQLRVLLHNPFETDLSLSSHHLIAKVLTSFTQALSVINSSPLLPGSADGLGYQNLLLSGENGWSVPRSSNCPTSGDCSEKRSQKGGRGRYSRRKSALTWTKLSCTTDDNHAWRKYGQKEIVNSQFPRSYFRCSHKYDQGCQATKQVQRNQECPTMYQTTYTGIHTCSKATHSTTDSSNWESYLLNSDHDSILQDPPISSPTLTIKQEFLKDLTDHKPLEPSLLQI</sequence>
<dbReference type="GO" id="GO:0005634">
    <property type="term" value="C:nucleus"/>
    <property type="evidence" value="ECO:0007669"/>
    <property type="project" value="UniProtKB-SubCell"/>
</dbReference>
<dbReference type="PROSITE" id="PS50811">
    <property type="entry name" value="WRKY"/>
    <property type="match status" value="1"/>
</dbReference>
<name>V7B5X3_PHAVU</name>
<organism evidence="8 9">
    <name type="scientific">Phaseolus vulgaris</name>
    <name type="common">Kidney bean</name>
    <name type="synonym">French bean</name>
    <dbReference type="NCBI Taxonomy" id="3885"/>
    <lineage>
        <taxon>Eukaryota</taxon>
        <taxon>Viridiplantae</taxon>
        <taxon>Streptophyta</taxon>
        <taxon>Embryophyta</taxon>
        <taxon>Tracheophyta</taxon>
        <taxon>Spermatophyta</taxon>
        <taxon>Magnoliopsida</taxon>
        <taxon>eudicotyledons</taxon>
        <taxon>Gunneridae</taxon>
        <taxon>Pentapetalae</taxon>
        <taxon>rosids</taxon>
        <taxon>fabids</taxon>
        <taxon>Fabales</taxon>
        <taxon>Fabaceae</taxon>
        <taxon>Papilionoideae</taxon>
        <taxon>50 kb inversion clade</taxon>
        <taxon>NPAAA clade</taxon>
        <taxon>indigoferoid/millettioid clade</taxon>
        <taxon>Phaseoleae</taxon>
        <taxon>Phaseolus</taxon>
    </lineage>
</organism>
<feature type="domain" description="WRKY" evidence="7">
    <location>
        <begin position="138"/>
        <end position="195"/>
    </location>
</feature>
<dbReference type="GO" id="GO:0003700">
    <property type="term" value="F:DNA-binding transcription factor activity"/>
    <property type="evidence" value="ECO:0007669"/>
    <property type="project" value="InterPro"/>
</dbReference>
<dbReference type="PANTHER" id="PTHR31282">
    <property type="entry name" value="WRKY TRANSCRIPTION FACTOR 21-RELATED"/>
    <property type="match status" value="1"/>
</dbReference>
<dbReference type="Gene3D" id="2.20.25.80">
    <property type="entry name" value="WRKY domain"/>
    <property type="match status" value="1"/>
</dbReference>
<evidence type="ECO:0000256" key="5">
    <source>
        <dbReference type="ARBA" id="ARBA00023242"/>
    </source>
</evidence>
<dbReference type="EMBL" id="CM002295">
    <property type="protein sequence ID" value="ESW13312.1"/>
    <property type="molecule type" value="Genomic_DNA"/>
</dbReference>
<dbReference type="InterPro" id="IPR003657">
    <property type="entry name" value="WRKY_dom"/>
</dbReference>
<dbReference type="AlphaFoldDB" id="V7B5X3"/>
<keyword evidence="3" id="KW-0238">DNA-binding</keyword>
<proteinExistence type="predicted"/>
<evidence type="ECO:0000256" key="2">
    <source>
        <dbReference type="ARBA" id="ARBA00023015"/>
    </source>
</evidence>
<evidence type="ECO:0000256" key="3">
    <source>
        <dbReference type="ARBA" id="ARBA00023125"/>
    </source>
</evidence>
<keyword evidence="2" id="KW-0805">Transcription regulation</keyword>
<keyword evidence="5" id="KW-0539">Nucleus</keyword>
<keyword evidence="4" id="KW-0804">Transcription</keyword>
<dbReference type="SMR" id="V7B5X3"/>
<gene>
    <name evidence="8" type="ORF">PHAVU_008G185800g</name>
</gene>
<dbReference type="SUPFAM" id="SSF118290">
    <property type="entry name" value="WRKY DNA-binding domain"/>
    <property type="match status" value="1"/>
</dbReference>
<dbReference type="STRING" id="3885.V7B5X3"/>
<dbReference type="eggNOG" id="ENOG502RYCZ">
    <property type="taxonomic scope" value="Eukaryota"/>
</dbReference>